<dbReference type="Gene3D" id="1.25.40.10">
    <property type="entry name" value="Tetratricopeptide repeat domain"/>
    <property type="match status" value="4"/>
</dbReference>
<organism evidence="2 3">
    <name type="scientific">Actinoplanes oblitus</name>
    <dbReference type="NCBI Taxonomy" id="3040509"/>
    <lineage>
        <taxon>Bacteria</taxon>
        <taxon>Bacillati</taxon>
        <taxon>Actinomycetota</taxon>
        <taxon>Actinomycetes</taxon>
        <taxon>Micromonosporales</taxon>
        <taxon>Micromonosporaceae</taxon>
        <taxon>Actinoplanes</taxon>
    </lineage>
</organism>
<sequence>MDQHPARERLAEIAVRRPGEPMARGSGYLVAPGWVLTAYHVVAGARAAGVWLGAPARLDPGAGLPVDLDQVVAAPWADLALVPVPGLTGGDPVIFGRVRRSAPNEIPVAAVGFPRFKLRPGAASDDLVRDHRHALGTIAPASNYKTGTLELRVDAAPADHPGDPHSPWEGMSGGPVWSGQRLLGVVGQHHPAEGAGVLTVRPLANLYAGADAAAIARWRQALAHLPESVDGLVPIDPPSLRQSEVRRAQRVAGRLAPVYLLSREREQDELRTLAASDTAWRWIVAEAYAGKTALLAWFTLRPPPEIEVASCFLRRPTGENTAEYALDLLTRQLAAIAGRPEYRPSHYLADLVDDLLVLLPEAAAAVRQRGQRLMLVVDGLDEYDTTRGGLDWLPDRTSLPAGVTLVAASRSGATVELPADHPLRHHQTPIAPAEIANDMHEVVRAEIDRIRTHPGGHLSPILSCLAMSYTGLSAAELEEILRRRGRDFDVSEIEESLRHGLGRSVIEIADPEGGPMSVFVFAHDRLLVEAQHRFTGDLPRYYQLLDGWADEYTGRHWPLATPRYLLRPYARQLAERVRDTTAPTERRRAALDRLFALVADRDRLLRLFEYVGNPAAPDADIAAAQQIIVDFGAGLGLDPAEMSFRLAALALRRQPLTTTRAGVASAIARTWARTGRSPAAVALATGIDDPLERGMALADVARLLAARGDVEPALRALAELGGHPDAETVARDVATGLAETSAEPEAYAIATQIADRWLRALALADVAERLCADRPDLAAAAVDKAGADVPALADPVRQAQVVDRMVRALIGLGDAAKAADLVTTVSTRWPAYLAAISLAGLAAALAARSGPDLVERVVRLAVARATGRPADEDRAFAAAARALAEAGRTAPAVRLAGRVIDPVGRIETLAGLLRSAPAGDPALGSEIARIAPAIPSDTAERLALMDAFGRLAHAFAEAGRDRDAARLIDEMVAAPRDATPEDEVATLVAAVRPLVRAGYQEKAAATAQRAVDLVYQIKDRSTRIRMLGSALDALAHAGRPVEAMAEVKRLDDHWQRAKVITEVAISYARDGEPGRAYEMVDRIDAADRRIHGLGVLACSLREQRRADEAARAVDRAHRLALEITSSTDRATRLAELAAQLAAGGLETEAAPIAESAVRAAEDEQRPDTRNRLLGTVSTTLAQAGWFALALRAAAALPESSARERSIDVLARAAAAAGRPETAIAAARQVTGDEYRAMVLSHVALGLAQSGHRQAAEATADEAVQAMMGTYHWRDPEIIGAVTIRLAEAGYLDQARTAVEWIDDLALRAESYGRLARALAAAGRTDEANAAATAAATVAGAIYDPQRRAGTLADLTVALARAGQDRPAGRTMAQALQAVAAIADPSQRTHAVRRLSLDLARAGQAGLARTAVGAATERTDRDDLFAEVARALADGGHPAAALDTATLIDDPGHRAIASLGLATGPPTDQHAVTSPPHPTDQRTAIPLPQAGQRTAPSPPQAGQRTAASPPQAIGQRAEQLAVAGRAATLAVRSATEQSDVASRVSTLTRIATGLADAGLAEPASEAAELAQAAVLRFAQLTQRAHGMCALAHAFQHPSITANGAAASAEALRLARQPREPHERALLLSNVARQLSVAGRPEPARKALDEAIQAAGQIIDLPTRAEMNSHVRRTERDVATIIATRTGAGGRSTPMTRESLRPAPSATAPPPEPSSTSSPFATLASLCRSKPEIEVRRLVTAAARPDSTDSSDSRANQSANAAGSKASPSARTADSATGQSARDSESAASQSADAAARSAADLRGPRRVDILSAVARCLAALGHAEAARAAASAMPLPHRRTVVLAAVAATLAAGGQGDAAVRTAEAITDGVARCATLTDITRDLHTIGRTEQAAHAAREALTAGDTITDPADRCDALLRLAAVLHEAGATQQAALAGARILLAGDAIGSPETQCRILRELTRLEQRAAHDAGAARAARRAVAAARRIGDPERQAAVLAELMSLDGTTHDTTDGDTALEMLLLTPTATNHLAKFPVDLLAHLVARAELA</sequence>
<dbReference type="Pfam" id="PF13365">
    <property type="entry name" value="Trypsin_2"/>
    <property type="match status" value="1"/>
</dbReference>
<feature type="compositionally biased region" description="Polar residues" evidence="1">
    <location>
        <begin position="1490"/>
        <end position="1507"/>
    </location>
</feature>
<proteinExistence type="predicted"/>
<protein>
    <submittedName>
        <fullName evidence="2">Serine protease</fullName>
    </submittedName>
</protein>
<feature type="region of interest" description="Disordered" evidence="1">
    <location>
        <begin position="1739"/>
        <end position="1790"/>
    </location>
</feature>
<dbReference type="EMBL" id="CP126980">
    <property type="protein sequence ID" value="WIM92550.1"/>
    <property type="molecule type" value="Genomic_DNA"/>
</dbReference>
<reference evidence="2 3" key="1">
    <citation type="submission" date="2023-06" db="EMBL/GenBank/DDBJ databases">
        <authorList>
            <person name="Yushchuk O."/>
            <person name="Binda E."/>
            <person name="Ruckert-Reed C."/>
            <person name="Fedorenko V."/>
            <person name="Kalinowski J."/>
            <person name="Marinelli F."/>
        </authorList>
    </citation>
    <scope>NUCLEOTIDE SEQUENCE [LARGE SCALE GENOMIC DNA]</scope>
    <source>
        <strain evidence="2 3">NRRL 3884</strain>
    </source>
</reference>
<dbReference type="InterPro" id="IPR011990">
    <property type="entry name" value="TPR-like_helical_dom_sf"/>
</dbReference>
<dbReference type="Gene3D" id="2.40.10.10">
    <property type="entry name" value="Trypsin-like serine proteases"/>
    <property type="match status" value="1"/>
</dbReference>
<dbReference type="GO" id="GO:0008233">
    <property type="term" value="F:peptidase activity"/>
    <property type="evidence" value="ECO:0007669"/>
    <property type="project" value="UniProtKB-KW"/>
</dbReference>
<dbReference type="GO" id="GO:0006508">
    <property type="term" value="P:proteolysis"/>
    <property type="evidence" value="ECO:0007669"/>
    <property type="project" value="UniProtKB-KW"/>
</dbReference>
<evidence type="ECO:0000313" key="3">
    <source>
        <dbReference type="Proteomes" id="UP001240150"/>
    </source>
</evidence>
<feature type="region of interest" description="Disordered" evidence="1">
    <location>
        <begin position="1681"/>
        <end position="1718"/>
    </location>
</feature>
<dbReference type="InterPro" id="IPR043504">
    <property type="entry name" value="Peptidase_S1_PA_chymotrypsin"/>
</dbReference>
<evidence type="ECO:0000256" key="1">
    <source>
        <dbReference type="SAM" id="MobiDB-lite"/>
    </source>
</evidence>
<keyword evidence="3" id="KW-1185">Reference proteome</keyword>
<dbReference type="RefSeq" id="WP_284913756.1">
    <property type="nucleotide sequence ID" value="NZ_CP126980.1"/>
</dbReference>
<gene>
    <name evidence="2" type="ORF">ACTOB_004494</name>
</gene>
<feature type="compositionally biased region" description="Polar residues" evidence="1">
    <location>
        <begin position="1746"/>
        <end position="1776"/>
    </location>
</feature>
<dbReference type="SUPFAM" id="SSF50494">
    <property type="entry name" value="Trypsin-like serine proteases"/>
    <property type="match status" value="1"/>
</dbReference>
<evidence type="ECO:0000313" key="2">
    <source>
        <dbReference type="EMBL" id="WIM92550.1"/>
    </source>
</evidence>
<keyword evidence="2" id="KW-0645">Protease</keyword>
<name>A0ABY8W9Z1_9ACTN</name>
<dbReference type="InterPro" id="IPR009003">
    <property type="entry name" value="Peptidase_S1_PA"/>
</dbReference>
<accession>A0ABY8W9Z1</accession>
<keyword evidence="2" id="KW-0378">Hydrolase</keyword>
<dbReference type="Proteomes" id="UP001240150">
    <property type="component" value="Chromosome"/>
</dbReference>
<feature type="region of interest" description="Disordered" evidence="1">
    <location>
        <begin position="1456"/>
        <end position="1514"/>
    </location>
</feature>